<evidence type="ECO:0000259" key="5">
    <source>
        <dbReference type="PROSITE" id="PS01031"/>
    </source>
</evidence>
<sequence length="223" mass="25222">MSSSALSNLTTAFPVSPPSSQRRPRLGPNNGLCSLSVKAMGAEARDNLDHLQRATKQQVSQQPKRRASQTSPLGLWDRFPTARTIQQMMDTMDRIMEDPLAFSTERGALPMMSSEDMGAGSSYRRGRTPWEIKEKENEYKLRFDMPGMTKQDVKLWADEKMLVIKAEKPAKKEGEGEHEEEEEWSATSYGKYNSRIALPDNVEVEKIKAEVKGWSALYHHSES</sequence>
<dbReference type="PROSITE" id="PS01031">
    <property type="entry name" value="SHSP"/>
    <property type="match status" value="1"/>
</dbReference>
<dbReference type="InterPro" id="IPR002068">
    <property type="entry name" value="A-crystallin/Hsp20_dom"/>
</dbReference>
<protein>
    <submittedName>
        <fullName evidence="6">Small heat shock protein</fullName>
    </submittedName>
</protein>
<dbReference type="AlphaFoldDB" id="A0A0A7LYS8"/>
<proteinExistence type="evidence at transcript level"/>
<feature type="compositionally biased region" description="Polar residues" evidence="4">
    <location>
        <begin position="54"/>
        <end position="72"/>
    </location>
</feature>
<gene>
    <name evidence="6" type="primary">sHSP</name>
</gene>
<dbReference type="InterPro" id="IPR044587">
    <property type="entry name" value="HSP21-like"/>
</dbReference>
<dbReference type="PANTHER" id="PTHR46733">
    <property type="entry name" value="26.5 KDA HEAT SHOCK PROTEIN, MITOCHONDRIAL"/>
    <property type="match status" value="1"/>
</dbReference>
<reference evidence="6" key="1">
    <citation type="submission" date="2014-09" db="EMBL/GenBank/DDBJ databases">
        <title>Transcriptome-wide evaluation of reference genes for quantitative real-time PCR in Ornithogalum saundersiae tissues during plant development and under stress conditions.</title>
        <authorList>
            <person name="Kong J.-Q."/>
        </authorList>
    </citation>
    <scope>NUCLEOTIDE SEQUENCE</scope>
</reference>
<feature type="domain" description="SHSP" evidence="5">
    <location>
        <begin position="121"/>
        <end position="223"/>
    </location>
</feature>
<dbReference type="EMBL" id="KM510489">
    <property type="protein sequence ID" value="AIZ68153.1"/>
    <property type="molecule type" value="mRNA"/>
</dbReference>
<evidence type="ECO:0000256" key="4">
    <source>
        <dbReference type="SAM" id="MobiDB-lite"/>
    </source>
</evidence>
<dbReference type="Gene3D" id="2.60.40.790">
    <property type="match status" value="1"/>
</dbReference>
<dbReference type="PANTHER" id="PTHR46733:SF2">
    <property type="entry name" value="25.3 KDA HEAT SHOCK PROTEIN, CHLOROPLASTIC-LIKE"/>
    <property type="match status" value="1"/>
</dbReference>
<evidence type="ECO:0000256" key="2">
    <source>
        <dbReference type="PROSITE-ProRule" id="PRU00285"/>
    </source>
</evidence>
<evidence type="ECO:0000256" key="1">
    <source>
        <dbReference type="ARBA" id="ARBA00023016"/>
    </source>
</evidence>
<feature type="compositionally biased region" description="Polar residues" evidence="4">
    <location>
        <begin position="1"/>
        <end position="13"/>
    </location>
</feature>
<keyword evidence="1 6" id="KW-0346">Stress response</keyword>
<feature type="region of interest" description="Disordered" evidence="4">
    <location>
        <begin position="53"/>
        <end position="74"/>
    </location>
</feature>
<feature type="region of interest" description="Disordered" evidence="4">
    <location>
        <begin position="168"/>
        <end position="189"/>
    </location>
</feature>
<accession>A0A0A7LYS8</accession>
<dbReference type="SUPFAM" id="SSF49764">
    <property type="entry name" value="HSP20-like chaperones"/>
    <property type="match status" value="1"/>
</dbReference>
<dbReference type="CDD" id="cd06464">
    <property type="entry name" value="ACD_sHsps-like"/>
    <property type="match status" value="1"/>
</dbReference>
<name>A0A0A7LYS8_ALBBR</name>
<dbReference type="InterPro" id="IPR008978">
    <property type="entry name" value="HSP20-like_chaperone"/>
</dbReference>
<feature type="region of interest" description="Disordered" evidence="4">
    <location>
        <begin position="1"/>
        <end position="33"/>
    </location>
</feature>
<evidence type="ECO:0000256" key="3">
    <source>
        <dbReference type="RuleBase" id="RU003616"/>
    </source>
</evidence>
<comment type="similarity">
    <text evidence="2 3">Belongs to the small heat shock protein (HSP20) family.</text>
</comment>
<evidence type="ECO:0000313" key="6">
    <source>
        <dbReference type="EMBL" id="AIZ68153.1"/>
    </source>
</evidence>
<organism evidence="6">
    <name type="scientific">Albuca bracteata</name>
    <name type="common">False sea onion</name>
    <name type="synonym">Ornithogalum longebracteatum</name>
    <dbReference type="NCBI Taxonomy" id="82047"/>
    <lineage>
        <taxon>Eukaryota</taxon>
        <taxon>Viridiplantae</taxon>
        <taxon>Streptophyta</taxon>
        <taxon>Embryophyta</taxon>
        <taxon>Tracheophyta</taxon>
        <taxon>Spermatophyta</taxon>
        <taxon>Magnoliopsida</taxon>
        <taxon>Liliopsida</taxon>
        <taxon>Asparagales</taxon>
        <taxon>Hyacinthaceae</taxon>
        <taxon>Ornithogaloideae</taxon>
        <taxon>Albuca</taxon>
    </lineage>
</organism>
<dbReference type="Pfam" id="PF00011">
    <property type="entry name" value="HSP20"/>
    <property type="match status" value="1"/>
</dbReference>
<dbReference type="GO" id="GO:0009408">
    <property type="term" value="P:response to heat"/>
    <property type="evidence" value="ECO:0007669"/>
    <property type="project" value="InterPro"/>
</dbReference>